<dbReference type="GO" id="GO:0004766">
    <property type="term" value="F:spermidine synthase activity"/>
    <property type="evidence" value="ECO:0007669"/>
    <property type="project" value="TreeGrafter"/>
</dbReference>
<dbReference type="EMBL" id="JAKKPZ010000020">
    <property type="protein sequence ID" value="KAI1711934.1"/>
    <property type="molecule type" value="Genomic_DNA"/>
</dbReference>
<dbReference type="Pfam" id="PF17284">
    <property type="entry name" value="Spermine_synt_N"/>
    <property type="match status" value="1"/>
</dbReference>
<keyword evidence="2 3" id="KW-0808">Transferase</keyword>
<protein>
    <submittedName>
        <fullName evidence="5">Spermidine synthase tetramerization domain-containing protein</fullName>
    </submittedName>
</protein>
<accession>A0AAD4R5Y6</accession>
<dbReference type="Pfam" id="PF01564">
    <property type="entry name" value="Spermine_synth"/>
    <property type="match status" value="1"/>
</dbReference>
<comment type="caution">
    <text evidence="3">Lacks conserved residue(s) required for the propagation of feature annotation.</text>
</comment>
<dbReference type="InterPro" id="IPR035246">
    <property type="entry name" value="Spermidine_synt_N"/>
</dbReference>
<dbReference type="PANTHER" id="PTHR11558:SF11">
    <property type="entry name" value="SPERMIDINE SYNTHASE"/>
    <property type="match status" value="1"/>
</dbReference>
<gene>
    <name evidence="5" type="ORF">DdX_09895</name>
</gene>
<sequence length="85" mass="9719">MVDKLHKGWFTEFSPDDLAFSLAVEEILFTGKSKFQDVLVFKSKTYGNVLVLDGVIQTTDRDEFVYQEMLAHLPLFAHPNPKKVS</sequence>
<evidence type="ECO:0000256" key="2">
    <source>
        <dbReference type="ARBA" id="ARBA00022679"/>
    </source>
</evidence>
<proteinExistence type="inferred from homology"/>
<dbReference type="Proteomes" id="UP001201812">
    <property type="component" value="Unassembled WGS sequence"/>
</dbReference>
<comment type="caution">
    <text evidence="5">The sequence shown here is derived from an EMBL/GenBank/DDBJ whole genome shotgun (WGS) entry which is preliminary data.</text>
</comment>
<evidence type="ECO:0000313" key="6">
    <source>
        <dbReference type="Proteomes" id="UP001201812"/>
    </source>
</evidence>
<evidence type="ECO:0000256" key="3">
    <source>
        <dbReference type="PROSITE-ProRule" id="PRU00354"/>
    </source>
</evidence>
<dbReference type="GO" id="GO:0005829">
    <property type="term" value="C:cytosol"/>
    <property type="evidence" value="ECO:0007669"/>
    <property type="project" value="TreeGrafter"/>
</dbReference>
<name>A0AAD4R5Y6_9BILA</name>
<dbReference type="InterPro" id="IPR029063">
    <property type="entry name" value="SAM-dependent_MTases_sf"/>
</dbReference>
<dbReference type="InterPro" id="IPR037163">
    <property type="entry name" value="Spermidine_synt_N_sf"/>
</dbReference>
<reference evidence="5" key="1">
    <citation type="submission" date="2022-01" db="EMBL/GenBank/DDBJ databases">
        <title>Genome Sequence Resource for Two Populations of Ditylenchus destructor, the Migratory Endoparasitic Phytonematode.</title>
        <authorList>
            <person name="Zhang H."/>
            <person name="Lin R."/>
            <person name="Xie B."/>
        </authorList>
    </citation>
    <scope>NUCLEOTIDE SEQUENCE</scope>
    <source>
        <strain evidence="5">BazhouSP</strain>
    </source>
</reference>
<organism evidence="5 6">
    <name type="scientific">Ditylenchus destructor</name>
    <dbReference type="NCBI Taxonomy" id="166010"/>
    <lineage>
        <taxon>Eukaryota</taxon>
        <taxon>Metazoa</taxon>
        <taxon>Ecdysozoa</taxon>
        <taxon>Nematoda</taxon>
        <taxon>Chromadorea</taxon>
        <taxon>Rhabditida</taxon>
        <taxon>Tylenchina</taxon>
        <taxon>Tylenchomorpha</taxon>
        <taxon>Sphaerularioidea</taxon>
        <taxon>Anguinidae</taxon>
        <taxon>Anguininae</taxon>
        <taxon>Ditylenchus</taxon>
    </lineage>
</organism>
<dbReference type="AlphaFoldDB" id="A0AAD4R5Y6"/>
<dbReference type="PANTHER" id="PTHR11558">
    <property type="entry name" value="SPERMIDINE/SPERMINE SYNTHASE"/>
    <property type="match status" value="1"/>
</dbReference>
<dbReference type="SUPFAM" id="SSF53335">
    <property type="entry name" value="S-adenosyl-L-methionine-dependent methyltransferases"/>
    <property type="match status" value="1"/>
</dbReference>
<feature type="domain" description="PABS" evidence="4">
    <location>
        <begin position="7"/>
        <end position="85"/>
    </location>
</feature>
<evidence type="ECO:0000256" key="1">
    <source>
        <dbReference type="ARBA" id="ARBA00007867"/>
    </source>
</evidence>
<dbReference type="PROSITE" id="PS51006">
    <property type="entry name" value="PABS_2"/>
    <property type="match status" value="1"/>
</dbReference>
<dbReference type="Gene3D" id="2.30.140.10">
    <property type="entry name" value="Spermidine synthase, tetramerisation domain"/>
    <property type="match status" value="1"/>
</dbReference>
<dbReference type="InterPro" id="IPR001045">
    <property type="entry name" value="Spermi_synthase"/>
</dbReference>
<dbReference type="InterPro" id="IPR030374">
    <property type="entry name" value="PABS"/>
</dbReference>
<dbReference type="GO" id="GO:0008295">
    <property type="term" value="P:spermidine biosynthetic process"/>
    <property type="evidence" value="ECO:0007669"/>
    <property type="project" value="TreeGrafter"/>
</dbReference>
<evidence type="ECO:0000259" key="4">
    <source>
        <dbReference type="PROSITE" id="PS51006"/>
    </source>
</evidence>
<comment type="similarity">
    <text evidence="1">Belongs to the spermidine/spermine synthase family.</text>
</comment>
<keyword evidence="3" id="KW-0620">Polyamine biosynthesis</keyword>
<dbReference type="Gene3D" id="3.40.50.150">
    <property type="entry name" value="Vaccinia Virus protein VP39"/>
    <property type="match status" value="1"/>
</dbReference>
<evidence type="ECO:0000313" key="5">
    <source>
        <dbReference type="EMBL" id="KAI1711934.1"/>
    </source>
</evidence>
<keyword evidence="6" id="KW-1185">Reference proteome</keyword>